<feature type="compositionally biased region" description="Basic and acidic residues" evidence="2">
    <location>
        <begin position="179"/>
        <end position="198"/>
    </location>
</feature>
<dbReference type="Proteomes" id="UP001165136">
    <property type="component" value="Unassembled WGS sequence"/>
</dbReference>
<dbReference type="InterPro" id="IPR011010">
    <property type="entry name" value="DNA_brk_join_enz"/>
</dbReference>
<evidence type="ECO:0000313" key="5">
    <source>
        <dbReference type="Proteomes" id="UP001165136"/>
    </source>
</evidence>
<feature type="compositionally biased region" description="Basic and acidic residues" evidence="2">
    <location>
        <begin position="155"/>
        <end position="165"/>
    </location>
</feature>
<evidence type="ECO:0000313" key="4">
    <source>
        <dbReference type="EMBL" id="GLY70808.1"/>
    </source>
</evidence>
<name>A0A9W6VGH6_9PSEU</name>
<dbReference type="GO" id="GO:0003677">
    <property type="term" value="F:DNA binding"/>
    <property type="evidence" value="ECO:0007669"/>
    <property type="project" value="InterPro"/>
</dbReference>
<dbReference type="InterPro" id="IPR002104">
    <property type="entry name" value="Integrase_catalytic"/>
</dbReference>
<protein>
    <recommendedName>
        <fullName evidence="3">Tyr recombinase domain-containing protein</fullName>
    </recommendedName>
</protein>
<comment type="caution">
    <text evidence="4">The sequence shown here is derived from an EMBL/GenBank/DDBJ whole genome shotgun (WGS) entry which is preliminary data.</text>
</comment>
<dbReference type="InterPro" id="IPR013762">
    <property type="entry name" value="Integrase-like_cat_sf"/>
</dbReference>
<organism evidence="4 5">
    <name type="scientific">Amycolatopsis taiwanensis</name>
    <dbReference type="NCBI Taxonomy" id="342230"/>
    <lineage>
        <taxon>Bacteria</taxon>
        <taxon>Bacillati</taxon>
        <taxon>Actinomycetota</taxon>
        <taxon>Actinomycetes</taxon>
        <taxon>Pseudonocardiales</taxon>
        <taxon>Pseudonocardiaceae</taxon>
        <taxon>Amycolatopsis</taxon>
    </lineage>
</organism>
<keyword evidence="5" id="KW-1185">Reference proteome</keyword>
<gene>
    <name evidence="4" type="ORF">Atai01_74270</name>
</gene>
<reference evidence="4" key="1">
    <citation type="submission" date="2023-03" db="EMBL/GenBank/DDBJ databases">
        <title>Amycolatopsis taiwanensis NBRC 103393.</title>
        <authorList>
            <person name="Ichikawa N."/>
            <person name="Sato H."/>
            <person name="Tonouchi N."/>
        </authorList>
    </citation>
    <scope>NUCLEOTIDE SEQUENCE</scope>
    <source>
        <strain evidence="4">NBRC 103393</strain>
    </source>
</reference>
<dbReference type="AlphaFoldDB" id="A0A9W6VGH6"/>
<keyword evidence="1" id="KW-0233">DNA recombination</keyword>
<sequence>MLGLAARYDPISINPTRGTRRILVGQTKQPCALAPMERTQWLAQLESNEKAVRWGLPDLSKFMMATGVRIGEALGVFWEDIDFEAGTVDVAHTVVRIKGKGLYRKPKPKTKKSERLLPLPSWALVMLEKRLAEAMEEGRSMSSPVFASSLGGLRDPSKRASRDPGDEGTGGVHVRHLAHLPEDDGDRPRRRERADPAHRRTPRPRQGVHDPGRVPWPEVGQPGHCGGSRRTAG</sequence>
<evidence type="ECO:0000256" key="2">
    <source>
        <dbReference type="SAM" id="MobiDB-lite"/>
    </source>
</evidence>
<evidence type="ECO:0000256" key="1">
    <source>
        <dbReference type="ARBA" id="ARBA00023172"/>
    </source>
</evidence>
<proteinExistence type="predicted"/>
<dbReference type="Pfam" id="PF00589">
    <property type="entry name" value="Phage_integrase"/>
    <property type="match status" value="1"/>
</dbReference>
<dbReference type="GO" id="GO:0015074">
    <property type="term" value="P:DNA integration"/>
    <property type="evidence" value="ECO:0007669"/>
    <property type="project" value="InterPro"/>
</dbReference>
<feature type="region of interest" description="Disordered" evidence="2">
    <location>
        <begin position="137"/>
        <end position="233"/>
    </location>
</feature>
<dbReference type="Gene3D" id="1.10.443.10">
    <property type="entry name" value="Intergrase catalytic core"/>
    <property type="match status" value="1"/>
</dbReference>
<dbReference type="EMBL" id="BSTI01000026">
    <property type="protein sequence ID" value="GLY70808.1"/>
    <property type="molecule type" value="Genomic_DNA"/>
</dbReference>
<evidence type="ECO:0000259" key="3">
    <source>
        <dbReference type="Pfam" id="PF00589"/>
    </source>
</evidence>
<dbReference type="GO" id="GO:0006310">
    <property type="term" value="P:DNA recombination"/>
    <property type="evidence" value="ECO:0007669"/>
    <property type="project" value="UniProtKB-KW"/>
</dbReference>
<dbReference type="SUPFAM" id="SSF56349">
    <property type="entry name" value="DNA breaking-rejoining enzymes"/>
    <property type="match status" value="1"/>
</dbReference>
<accession>A0A9W6VGH6</accession>
<feature type="domain" description="Tyr recombinase" evidence="3">
    <location>
        <begin position="60"/>
        <end position="149"/>
    </location>
</feature>